<gene>
    <name evidence="1" type="ORF">POJ06DRAFT_273887</name>
</gene>
<dbReference type="RefSeq" id="XP_056046773.1">
    <property type="nucleotide sequence ID" value="XM_056189602.1"/>
</dbReference>
<name>A0AAD7QY02_9ASCO</name>
<keyword evidence="2" id="KW-1185">Reference proteome</keyword>
<sequence length="195" mass="22007">MSTTLTSARIPIEEFRTKLESKKQSMRAVQAIKASKFLIFRFEDDATGADQDANTFSGCMQDVFGIDDVEDFVIGKTSKFPGADVHKRIRLRLQLISENGSQKMLWSDIHEYILAPTYDLIQNLDVLAVFDCYYAGSAVRAGANRLVQLLARCDERHTVRSRQDGVTFTQRFRRAAWALKRAGDLSVSVESLFGE</sequence>
<accession>A0AAD7QY02</accession>
<dbReference type="Proteomes" id="UP001217417">
    <property type="component" value="Unassembled WGS sequence"/>
</dbReference>
<evidence type="ECO:0000313" key="2">
    <source>
        <dbReference type="Proteomes" id="UP001217417"/>
    </source>
</evidence>
<evidence type="ECO:0000313" key="1">
    <source>
        <dbReference type="EMBL" id="KAJ8103323.1"/>
    </source>
</evidence>
<dbReference type="EMBL" id="JARPMG010000002">
    <property type="protein sequence ID" value="KAJ8103323.1"/>
    <property type="molecule type" value="Genomic_DNA"/>
</dbReference>
<comment type="caution">
    <text evidence="1">The sequence shown here is derived from an EMBL/GenBank/DDBJ whole genome shotgun (WGS) entry which is preliminary data.</text>
</comment>
<dbReference type="GeneID" id="80884768"/>
<dbReference type="AlphaFoldDB" id="A0AAD7QY02"/>
<reference evidence="1" key="1">
    <citation type="submission" date="2023-03" db="EMBL/GenBank/DDBJ databases">
        <title>Near-Complete genome sequence of Lipomyces tetrasporous NRRL Y-64009, an oleaginous yeast capable of growing on lignocellulosic hydrolysates.</title>
        <authorList>
            <consortium name="Lawrence Berkeley National Laboratory"/>
            <person name="Jagtap S.S."/>
            <person name="Liu J.-J."/>
            <person name="Walukiewicz H.E."/>
            <person name="Pangilinan J."/>
            <person name="Lipzen A."/>
            <person name="Ahrendt S."/>
            <person name="Koriabine M."/>
            <person name="Cobaugh K."/>
            <person name="Salamov A."/>
            <person name="Yoshinaga Y."/>
            <person name="Ng V."/>
            <person name="Daum C."/>
            <person name="Grigoriev I.V."/>
            <person name="Slininger P.J."/>
            <person name="Dien B.S."/>
            <person name="Jin Y.-S."/>
            <person name="Rao C.V."/>
        </authorList>
    </citation>
    <scope>NUCLEOTIDE SEQUENCE</scope>
    <source>
        <strain evidence="1">NRRL Y-64009</strain>
    </source>
</reference>
<proteinExistence type="predicted"/>
<protein>
    <submittedName>
        <fullName evidence="1">Uncharacterized protein</fullName>
    </submittedName>
</protein>
<organism evidence="1 2">
    <name type="scientific">Lipomyces tetrasporus</name>
    <dbReference type="NCBI Taxonomy" id="54092"/>
    <lineage>
        <taxon>Eukaryota</taxon>
        <taxon>Fungi</taxon>
        <taxon>Dikarya</taxon>
        <taxon>Ascomycota</taxon>
        <taxon>Saccharomycotina</taxon>
        <taxon>Lipomycetes</taxon>
        <taxon>Lipomycetales</taxon>
        <taxon>Lipomycetaceae</taxon>
        <taxon>Lipomyces</taxon>
    </lineage>
</organism>